<reference evidence="7" key="1">
    <citation type="submission" date="2016-04" db="UniProtKB">
        <authorList>
            <consortium name="WormBaseParasite"/>
        </authorList>
    </citation>
    <scope>IDENTIFICATION</scope>
</reference>
<dbReference type="InterPro" id="IPR019808">
    <property type="entry name" value="Histidine_triad_CS"/>
</dbReference>
<evidence type="ECO:0000256" key="2">
    <source>
        <dbReference type="PIRSR" id="PIRSR601310-3"/>
    </source>
</evidence>
<feature type="active site" description="Tele-AMP-histidine intermediate" evidence="1">
    <location>
        <position position="213"/>
    </location>
</feature>
<dbReference type="Proteomes" id="UP000278807">
    <property type="component" value="Unassembled WGS sequence"/>
</dbReference>
<keyword evidence="6" id="KW-1185">Reference proteome</keyword>
<dbReference type="Gene3D" id="3.30.428.10">
    <property type="entry name" value="HIT-like"/>
    <property type="match status" value="2"/>
</dbReference>
<proteinExistence type="predicted"/>
<comment type="caution">
    <text evidence="3">Lacks conserved residue(s) required for the propagation of feature annotation.</text>
</comment>
<dbReference type="FunFam" id="3.30.428.10:FF:000005">
    <property type="entry name" value="Histidine triad nucleotide-binding protein 1"/>
    <property type="match status" value="1"/>
</dbReference>
<dbReference type="WBParaSite" id="HNAJ_0000131501-mRNA-1">
    <property type="protein sequence ID" value="HNAJ_0000131501-mRNA-1"/>
    <property type="gene ID" value="HNAJ_0000131501"/>
</dbReference>
<dbReference type="OrthoDB" id="672793at2759"/>
<evidence type="ECO:0000313" key="6">
    <source>
        <dbReference type="Proteomes" id="UP000278807"/>
    </source>
</evidence>
<protein>
    <submittedName>
        <fullName evidence="7">HIT domain-containing protein</fullName>
    </submittedName>
</protein>
<dbReference type="GO" id="GO:0003824">
    <property type="term" value="F:catalytic activity"/>
    <property type="evidence" value="ECO:0007669"/>
    <property type="project" value="InterPro"/>
</dbReference>
<evidence type="ECO:0000313" key="7">
    <source>
        <dbReference type="WBParaSite" id="HNAJ_0000131501-mRNA-1"/>
    </source>
</evidence>
<accession>A0A158QH26</accession>
<dbReference type="Pfam" id="PF01230">
    <property type="entry name" value="HIT"/>
    <property type="match status" value="1"/>
</dbReference>
<evidence type="ECO:0000313" key="5">
    <source>
        <dbReference type="EMBL" id="VDN97173.1"/>
    </source>
</evidence>
<name>A0A158QH26_RODNA</name>
<dbReference type="CDD" id="cd01276">
    <property type="entry name" value="PKCI_related"/>
    <property type="match status" value="1"/>
</dbReference>
<reference evidence="5 6" key="2">
    <citation type="submission" date="2018-11" db="EMBL/GenBank/DDBJ databases">
        <authorList>
            <consortium name="Pathogen Informatics"/>
        </authorList>
    </citation>
    <scope>NUCLEOTIDE SEQUENCE [LARGE SCALE GENOMIC DNA]</scope>
</reference>
<evidence type="ECO:0000256" key="1">
    <source>
        <dbReference type="PIRSR" id="PIRSR601310-1"/>
    </source>
</evidence>
<feature type="domain" description="HIT" evidence="4">
    <location>
        <begin position="119"/>
        <end position="227"/>
    </location>
</feature>
<gene>
    <name evidence="5" type="ORF">HNAJ_LOCUS1314</name>
</gene>
<feature type="domain" description="HIT" evidence="4">
    <location>
        <begin position="18"/>
        <end position="63"/>
    </location>
</feature>
<dbReference type="AlphaFoldDB" id="A0A158QH26"/>
<dbReference type="InterPro" id="IPR001310">
    <property type="entry name" value="Histidine_triad_HIT"/>
</dbReference>
<dbReference type="Pfam" id="PF11969">
    <property type="entry name" value="DcpS_C"/>
    <property type="match status" value="1"/>
</dbReference>
<organism evidence="7">
    <name type="scientific">Rodentolepis nana</name>
    <name type="common">Dwarf tapeworm</name>
    <name type="synonym">Hymenolepis nana</name>
    <dbReference type="NCBI Taxonomy" id="102285"/>
    <lineage>
        <taxon>Eukaryota</taxon>
        <taxon>Metazoa</taxon>
        <taxon>Spiralia</taxon>
        <taxon>Lophotrochozoa</taxon>
        <taxon>Platyhelminthes</taxon>
        <taxon>Cestoda</taxon>
        <taxon>Eucestoda</taxon>
        <taxon>Cyclophyllidea</taxon>
        <taxon>Hymenolepididae</taxon>
        <taxon>Rodentolepis</taxon>
    </lineage>
</organism>
<dbReference type="PROSITE" id="PS00892">
    <property type="entry name" value="HIT_1"/>
    <property type="match status" value="1"/>
</dbReference>
<feature type="short sequence motif" description="Histidine triad motif" evidence="2 3">
    <location>
        <begin position="211"/>
        <end position="215"/>
    </location>
</feature>
<dbReference type="InterPro" id="IPR011146">
    <property type="entry name" value="HIT-like"/>
</dbReference>
<sequence>MSVDEVGAKTATIGGDTIFGDIIRKTSPAKILYEDDQCIAFKDIGPQAPVHFLVVPKKYIDKLASAADDDEEVKAWNVVGNKSMHSIIGASNRFCVFFTVGMSSEIEKAQTAKPDDDNIFAKIVRKEIPAKFIYEDEECVAFHDISPQAPTHFLVLPKKPISKLDAATDEDTKLLGHLLLVAKKVAAEQKLDKGFRVVINNGPHGGQSVYHLHVHVLGGKQLGWPPC</sequence>
<evidence type="ECO:0000259" key="4">
    <source>
        <dbReference type="PROSITE" id="PS51084"/>
    </source>
</evidence>
<dbReference type="SUPFAM" id="SSF54197">
    <property type="entry name" value="HIT-like"/>
    <property type="match status" value="2"/>
</dbReference>
<dbReference type="PANTHER" id="PTHR23089">
    <property type="entry name" value="HISTIDINE TRIAD HIT PROTEIN"/>
    <property type="match status" value="1"/>
</dbReference>
<dbReference type="STRING" id="102285.A0A158QH26"/>
<dbReference type="EMBL" id="UZAE01000496">
    <property type="protein sequence ID" value="VDN97173.1"/>
    <property type="molecule type" value="Genomic_DNA"/>
</dbReference>
<dbReference type="PROSITE" id="PS51084">
    <property type="entry name" value="HIT_2"/>
    <property type="match status" value="2"/>
</dbReference>
<dbReference type="PRINTS" id="PR00332">
    <property type="entry name" value="HISTRIAD"/>
</dbReference>
<evidence type="ECO:0000256" key="3">
    <source>
        <dbReference type="PROSITE-ProRule" id="PRU00464"/>
    </source>
</evidence>
<dbReference type="InterPro" id="IPR036265">
    <property type="entry name" value="HIT-like_sf"/>
</dbReference>